<dbReference type="PANTHER" id="PTHR46060:SF1">
    <property type="entry name" value="MARINER MOS1 TRANSPOSASE-LIKE PROTEIN"/>
    <property type="match status" value="1"/>
</dbReference>
<proteinExistence type="predicted"/>
<evidence type="ECO:0008006" key="4">
    <source>
        <dbReference type="Google" id="ProtNLM"/>
    </source>
</evidence>
<evidence type="ECO:0000313" key="3">
    <source>
        <dbReference type="Proteomes" id="UP001148838"/>
    </source>
</evidence>
<dbReference type="InterPro" id="IPR026682">
    <property type="entry name" value="AKT1S1"/>
</dbReference>
<feature type="compositionally biased region" description="Polar residues" evidence="1">
    <location>
        <begin position="656"/>
        <end position="677"/>
    </location>
</feature>
<reference evidence="2 3" key="1">
    <citation type="journal article" date="2022" name="Allergy">
        <title>Genome assembly and annotation of Periplaneta americana reveal a comprehensive cockroach allergen profile.</title>
        <authorList>
            <person name="Wang L."/>
            <person name="Xiong Q."/>
            <person name="Saelim N."/>
            <person name="Wang L."/>
            <person name="Nong W."/>
            <person name="Wan A.T."/>
            <person name="Shi M."/>
            <person name="Liu X."/>
            <person name="Cao Q."/>
            <person name="Hui J.H.L."/>
            <person name="Sookrung N."/>
            <person name="Leung T.F."/>
            <person name="Tungtrongchitr A."/>
            <person name="Tsui S.K.W."/>
        </authorList>
    </citation>
    <scope>NUCLEOTIDE SEQUENCE [LARGE SCALE GENOMIC DNA]</scope>
    <source>
        <strain evidence="2">PWHHKU_190912</strain>
    </source>
</reference>
<dbReference type="Pfam" id="PF15798">
    <property type="entry name" value="PRAS"/>
    <property type="match status" value="1"/>
</dbReference>
<dbReference type="EMBL" id="JAJSOF020000001">
    <property type="protein sequence ID" value="KAJ4452113.1"/>
    <property type="molecule type" value="Genomic_DNA"/>
</dbReference>
<comment type="caution">
    <text evidence="2">The sequence shown here is derived from an EMBL/GenBank/DDBJ whole genome shotgun (WGS) entry which is preliminary data.</text>
</comment>
<feature type="region of interest" description="Disordered" evidence="1">
    <location>
        <begin position="605"/>
        <end position="638"/>
    </location>
</feature>
<dbReference type="Pfam" id="PF01359">
    <property type="entry name" value="Transposase_1"/>
    <property type="match status" value="1"/>
</dbReference>
<dbReference type="PANTHER" id="PTHR46060">
    <property type="entry name" value="MARINER MOS1 TRANSPOSASE-LIKE PROTEIN"/>
    <property type="match status" value="1"/>
</dbReference>
<evidence type="ECO:0000256" key="1">
    <source>
        <dbReference type="SAM" id="MobiDB-lite"/>
    </source>
</evidence>
<accession>A0ABQ8TZG0</accession>
<name>A0ABQ8TZG0_PERAM</name>
<dbReference type="InterPro" id="IPR001888">
    <property type="entry name" value="Transposase_1"/>
</dbReference>
<organism evidence="2 3">
    <name type="scientific">Periplaneta americana</name>
    <name type="common">American cockroach</name>
    <name type="synonym">Blatta americana</name>
    <dbReference type="NCBI Taxonomy" id="6978"/>
    <lineage>
        <taxon>Eukaryota</taxon>
        <taxon>Metazoa</taxon>
        <taxon>Ecdysozoa</taxon>
        <taxon>Arthropoda</taxon>
        <taxon>Hexapoda</taxon>
        <taxon>Insecta</taxon>
        <taxon>Pterygota</taxon>
        <taxon>Neoptera</taxon>
        <taxon>Polyneoptera</taxon>
        <taxon>Dictyoptera</taxon>
        <taxon>Blattodea</taxon>
        <taxon>Blattoidea</taxon>
        <taxon>Blattidae</taxon>
        <taxon>Blattinae</taxon>
        <taxon>Periplaneta</taxon>
    </lineage>
</organism>
<dbReference type="Proteomes" id="UP001148838">
    <property type="component" value="Unassembled WGS sequence"/>
</dbReference>
<keyword evidence="3" id="KW-1185">Reference proteome</keyword>
<dbReference type="InterPro" id="IPR036397">
    <property type="entry name" value="RNaseH_sf"/>
</dbReference>
<sequence>MRNAAVNKIPLLRNIFGKVSEHTVRFSEIPNLCQTIKDDVCSGRPTTATNEAIAQHVHNVVRDDRRNTIKEIAAEVGISVRSVHNVLHKHLNMHYVSQKLVPKMLSAKQKETRMTLAGDMISIADEDGDFLNKIIAGDETWCYLYDPVPKRQSSEWKSKTSPRKQKFPRDTSKGKVMLEVFFDSQGLIHHEFIPEGRTVTKELYVEILCLLRDAVRRKRPEKWVENNWFLMHDNAPAHRAIIVKNFLARHNITALDHPPYSPDLSPHDYFPFPRLKSHLKGRRFNAEEVIANAMRALRWVSQNGFQVCFQKLYTRWQKYATMTRTLEESRNSIVHRFRFSMLSQFHRYESHQRLTPPLQRAAESRVFRNRKIEGELGKFKDNQFESEPEKKCSPPPLLYSTRCSAEQAFGSLLRKKEELSDSFFQEDVCTVELGRISKEQSSLVQVRNVGNWIIHQCLNCTTNTHAIHREKGAACVLVSQALLTNPADVAALKNSDRYSVVFRLLVNHVDNELSSTPTPTKFSVSQLPNSIQTALSALQQQLAEAIQQETARTEERVRSYSEQQYAALEEFREHAHKDHRMLARLLCESQENLSPVGRLMSLENLVSPPQNRNNPGSPVSPSLRPLKSTPLSNLPQNMFPASDFSNITNAANIRQQQAVSGKQLSSFSDSRQANRPSPLSPRFVKKRIYCLLFFQGKLEYCKVTYTSNSDSGSHDEGIHIPKGRGLHFNLAKSLPVNVPAFLPPNKRDGDEREDEMRPQDPMDIAASIKALAKSVHGDSDVFGDLPRPRFSTQI</sequence>
<gene>
    <name evidence="2" type="ORF">ANN_03629</name>
</gene>
<protein>
    <recommendedName>
        <fullName evidence="4">Transposase</fullName>
    </recommendedName>
</protein>
<dbReference type="InterPro" id="IPR052709">
    <property type="entry name" value="Transposase-MT_Hybrid"/>
</dbReference>
<feature type="region of interest" description="Disordered" evidence="1">
    <location>
        <begin position="656"/>
        <end position="679"/>
    </location>
</feature>
<evidence type="ECO:0000313" key="2">
    <source>
        <dbReference type="EMBL" id="KAJ4452113.1"/>
    </source>
</evidence>
<dbReference type="Gene3D" id="3.30.420.10">
    <property type="entry name" value="Ribonuclease H-like superfamily/Ribonuclease H"/>
    <property type="match status" value="1"/>
</dbReference>
<feature type="compositionally biased region" description="Polar residues" evidence="1">
    <location>
        <begin position="607"/>
        <end position="620"/>
    </location>
</feature>